<gene>
    <name evidence="3" type="ORF">PHLGIDRAFT_112197</name>
</gene>
<proteinExistence type="predicted"/>
<feature type="compositionally biased region" description="Polar residues" evidence="1">
    <location>
        <begin position="582"/>
        <end position="605"/>
    </location>
</feature>
<evidence type="ECO:0000313" key="4">
    <source>
        <dbReference type="Proteomes" id="UP000053257"/>
    </source>
</evidence>
<dbReference type="AlphaFoldDB" id="A0A0C3PBI6"/>
<organism evidence="3 4">
    <name type="scientific">Phlebiopsis gigantea (strain 11061_1 CR5-6)</name>
    <name type="common">White-rot fungus</name>
    <name type="synonym">Peniophora gigantea</name>
    <dbReference type="NCBI Taxonomy" id="745531"/>
    <lineage>
        <taxon>Eukaryota</taxon>
        <taxon>Fungi</taxon>
        <taxon>Dikarya</taxon>
        <taxon>Basidiomycota</taxon>
        <taxon>Agaricomycotina</taxon>
        <taxon>Agaricomycetes</taxon>
        <taxon>Polyporales</taxon>
        <taxon>Phanerochaetaceae</taxon>
        <taxon>Phlebiopsis</taxon>
    </lineage>
</organism>
<dbReference type="HOGENOM" id="CLU_017236_0_0_1"/>
<evidence type="ECO:0000256" key="1">
    <source>
        <dbReference type="SAM" id="MobiDB-lite"/>
    </source>
</evidence>
<feature type="compositionally biased region" description="Low complexity" evidence="1">
    <location>
        <begin position="563"/>
        <end position="580"/>
    </location>
</feature>
<sequence>MSNEMSSWRSLASAASRSIKGYVAQRDVGRPGRPTGDGTGKASWGQWAGQKIRSTLGPGDDSGGTSGVERISLFPGWACRLHRNGVVESGQDPRPFDVELFVSGFASRSSGPGFGTRTGRAFLRLAKSYASLPKLTNAEYNDATLGPNGLSVDQSAGDFLDPVHLPPPPDEMNDEAELEELNEQIHQLELESVASMSTQESSSSSTPSQADSIFDRQSGIPYPPGTRARGDLRKFHANLEARLHPFWASSLGSRAVHIAVYASDPEEEDFYKSPPLGSSTSDEDYAYRRLPIASADLVTAADGSFQKRFSIPWDHMCVHPAALQIAFGDPNREFVLHVTADLMPPPSRPPTPNNQVPYAVRTQTQRQPRSKPPTAASKLTVPITYAPVRLLSDIDDTVKMSGVLSGARAAFYNVFVKDLNESVIPGMGDWYMAMWERGVRFHYVSNAPFELLPVVNEFLQLSNLPPGSIKLKSYAGRSLFNGLLSAPADRKRAGIMDVLESFRASKFILVGDSGEQDMELYAAIAKLRPDQVLGIFIRDAGNFDAVPPLDDPTGSSFAAALAPQRRPTQNSPPQSSNPSPLATPSGNGRTPGATHQPTRSVSGSDIPTPRGTYTARQPKRTNSEFQRPSYASSTSGYFGSSSVLDSPVSEEPQPTASPSRQDDDASSTSSRMSLGRASTTSSFRGAPPMTDAERRQYDLQMRVYRARAETPFCIPLRIFRHPSECIEAAQILDKLNLGRTQLS</sequence>
<feature type="region of interest" description="Disordered" evidence="1">
    <location>
        <begin position="153"/>
        <end position="173"/>
    </location>
</feature>
<feature type="region of interest" description="Disordered" evidence="1">
    <location>
        <begin position="194"/>
        <end position="229"/>
    </location>
</feature>
<dbReference type="GO" id="GO:0030479">
    <property type="term" value="C:actin cortical patch"/>
    <property type="evidence" value="ECO:0007669"/>
    <property type="project" value="TreeGrafter"/>
</dbReference>
<feature type="region of interest" description="Disordered" evidence="1">
    <location>
        <begin position="562"/>
        <end position="691"/>
    </location>
</feature>
<keyword evidence="4" id="KW-1185">Reference proteome</keyword>
<evidence type="ECO:0000313" key="3">
    <source>
        <dbReference type="EMBL" id="KIP02298.1"/>
    </source>
</evidence>
<dbReference type="Pfam" id="PF09949">
    <property type="entry name" value="APP1_cat"/>
    <property type="match status" value="1"/>
</dbReference>
<name>A0A0C3PBI6_PHLG1</name>
<dbReference type="GO" id="GO:0008195">
    <property type="term" value="F:phosphatidate phosphatase activity"/>
    <property type="evidence" value="ECO:0007669"/>
    <property type="project" value="InterPro"/>
</dbReference>
<feature type="compositionally biased region" description="Low complexity" evidence="1">
    <location>
        <begin position="629"/>
        <end position="642"/>
    </location>
</feature>
<dbReference type="InterPro" id="IPR052935">
    <property type="entry name" value="Mg2+_PAP"/>
</dbReference>
<dbReference type="STRING" id="745531.A0A0C3PBI6"/>
<dbReference type="PANTHER" id="PTHR28208:SF3">
    <property type="entry name" value="PHOSPHATIDATE PHOSPHATASE APP1"/>
    <property type="match status" value="1"/>
</dbReference>
<feature type="region of interest" description="Disordered" evidence="1">
    <location>
        <begin position="22"/>
        <end position="64"/>
    </location>
</feature>
<dbReference type="EMBL" id="KN840685">
    <property type="protein sequence ID" value="KIP02298.1"/>
    <property type="molecule type" value="Genomic_DNA"/>
</dbReference>
<feature type="domain" description="Phosphatidate phosphatase APP1 catalytic" evidence="2">
    <location>
        <begin position="389"/>
        <end position="539"/>
    </location>
</feature>
<reference evidence="3 4" key="1">
    <citation type="journal article" date="2014" name="PLoS Genet.">
        <title>Analysis of the Phlebiopsis gigantea genome, transcriptome and secretome provides insight into its pioneer colonization strategies of wood.</title>
        <authorList>
            <person name="Hori C."/>
            <person name="Ishida T."/>
            <person name="Igarashi K."/>
            <person name="Samejima M."/>
            <person name="Suzuki H."/>
            <person name="Master E."/>
            <person name="Ferreira P."/>
            <person name="Ruiz-Duenas F.J."/>
            <person name="Held B."/>
            <person name="Canessa P."/>
            <person name="Larrondo L.F."/>
            <person name="Schmoll M."/>
            <person name="Druzhinina I.S."/>
            <person name="Kubicek C.P."/>
            <person name="Gaskell J.A."/>
            <person name="Kersten P."/>
            <person name="St John F."/>
            <person name="Glasner J."/>
            <person name="Sabat G."/>
            <person name="Splinter BonDurant S."/>
            <person name="Syed K."/>
            <person name="Yadav J."/>
            <person name="Mgbeahuruike A.C."/>
            <person name="Kovalchuk A."/>
            <person name="Asiegbu F.O."/>
            <person name="Lackner G."/>
            <person name="Hoffmeister D."/>
            <person name="Rencoret J."/>
            <person name="Gutierrez A."/>
            <person name="Sun H."/>
            <person name="Lindquist E."/>
            <person name="Barry K."/>
            <person name="Riley R."/>
            <person name="Grigoriev I.V."/>
            <person name="Henrissat B."/>
            <person name="Kues U."/>
            <person name="Berka R.M."/>
            <person name="Martinez A.T."/>
            <person name="Covert S.F."/>
            <person name="Blanchette R.A."/>
            <person name="Cullen D."/>
        </authorList>
    </citation>
    <scope>NUCLEOTIDE SEQUENCE [LARGE SCALE GENOMIC DNA]</scope>
    <source>
        <strain evidence="3 4">11061_1 CR5-6</strain>
    </source>
</reference>
<dbReference type="Proteomes" id="UP000053257">
    <property type="component" value="Unassembled WGS sequence"/>
</dbReference>
<dbReference type="OrthoDB" id="2117591at2759"/>
<protein>
    <recommendedName>
        <fullName evidence="2">Phosphatidate phosphatase APP1 catalytic domain-containing protein</fullName>
    </recommendedName>
</protein>
<accession>A0A0C3PBI6</accession>
<feature type="compositionally biased region" description="Low complexity" evidence="1">
    <location>
        <begin position="194"/>
        <end position="212"/>
    </location>
</feature>
<feature type="compositionally biased region" description="Polar residues" evidence="1">
    <location>
        <begin position="666"/>
        <end position="683"/>
    </location>
</feature>
<evidence type="ECO:0000259" key="2">
    <source>
        <dbReference type="Pfam" id="PF09949"/>
    </source>
</evidence>
<dbReference type="InterPro" id="IPR019236">
    <property type="entry name" value="APP1_cat"/>
</dbReference>
<dbReference type="PANTHER" id="PTHR28208">
    <property type="entry name" value="PHOSPHATIDATE PHOSPHATASE APP1"/>
    <property type="match status" value="1"/>
</dbReference>